<dbReference type="PROSITE" id="PS50081">
    <property type="entry name" value="ZF_DAG_PE_2"/>
    <property type="match status" value="1"/>
</dbReference>
<dbReference type="PANTHER" id="PTHR22988:SF71">
    <property type="entry name" value="CITRON RHO-INTERACTING KINASE"/>
    <property type="match status" value="1"/>
</dbReference>
<name>A0A1B0DQF8_PHLPP</name>
<evidence type="ECO:0000256" key="13">
    <source>
        <dbReference type="ARBA" id="ARBA00048679"/>
    </source>
</evidence>
<evidence type="ECO:0000313" key="17">
    <source>
        <dbReference type="Proteomes" id="UP000092462"/>
    </source>
</evidence>
<dbReference type="EnsemblMetazoa" id="PPAI010749-RA">
    <property type="protein sequence ID" value="PPAI010749-PA"/>
    <property type="gene ID" value="PPAI010749"/>
</dbReference>
<keyword evidence="7" id="KW-0863">Zinc-finger</keyword>
<dbReference type="InterPro" id="IPR050839">
    <property type="entry name" value="Rho-assoc_Ser/Thr_Kinase"/>
</dbReference>
<keyword evidence="2" id="KW-0723">Serine/threonine-protein kinase</keyword>
<evidence type="ECO:0000313" key="16">
    <source>
        <dbReference type="EnsemblMetazoa" id="PPAI010749-PA"/>
    </source>
</evidence>
<evidence type="ECO:0000256" key="12">
    <source>
        <dbReference type="ARBA" id="ARBA00047899"/>
    </source>
</evidence>
<dbReference type="PROSITE" id="PS50219">
    <property type="entry name" value="CNH"/>
    <property type="match status" value="1"/>
</dbReference>
<dbReference type="EMBL" id="AJVK01019088">
    <property type="status" value="NOT_ANNOTATED_CDS"/>
    <property type="molecule type" value="Genomic_DNA"/>
</dbReference>
<dbReference type="SMART" id="SM00133">
    <property type="entry name" value="S_TK_X"/>
    <property type="match status" value="1"/>
</dbReference>
<dbReference type="InterPro" id="IPR000961">
    <property type="entry name" value="AGC-kinase_C"/>
</dbReference>
<evidence type="ECO:0000256" key="1">
    <source>
        <dbReference type="ARBA" id="ARBA00012513"/>
    </source>
</evidence>
<dbReference type="GO" id="GO:0008270">
    <property type="term" value="F:zinc ion binding"/>
    <property type="evidence" value="ECO:0007669"/>
    <property type="project" value="UniProtKB-KW"/>
</dbReference>
<dbReference type="InterPro" id="IPR001180">
    <property type="entry name" value="CNH_dom"/>
</dbReference>
<evidence type="ECO:0000256" key="14">
    <source>
        <dbReference type="SAM" id="Coils"/>
    </source>
</evidence>
<dbReference type="InterPro" id="IPR011009">
    <property type="entry name" value="Kinase-like_dom_sf"/>
</dbReference>
<feature type="compositionally biased region" description="Basic and acidic residues" evidence="15">
    <location>
        <begin position="1258"/>
        <end position="1273"/>
    </location>
</feature>
<comment type="catalytic activity">
    <reaction evidence="13">
        <text>L-seryl-[protein] + ATP = O-phospho-L-seryl-[protein] + ADP + H(+)</text>
        <dbReference type="Rhea" id="RHEA:17989"/>
        <dbReference type="Rhea" id="RHEA-COMP:9863"/>
        <dbReference type="Rhea" id="RHEA-COMP:11604"/>
        <dbReference type="ChEBI" id="CHEBI:15378"/>
        <dbReference type="ChEBI" id="CHEBI:29999"/>
        <dbReference type="ChEBI" id="CHEBI:30616"/>
        <dbReference type="ChEBI" id="CHEBI:83421"/>
        <dbReference type="ChEBI" id="CHEBI:456216"/>
        <dbReference type="EC" id="2.7.11.1"/>
    </reaction>
</comment>
<evidence type="ECO:0000256" key="11">
    <source>
        <dbReference type="ARBA" id="ARBA00023054"/>
    </source>
</evidence>
<dbReference type="Pfam" id="PF00069">
    <property type="entry name" value="Pkinase"/>
    <property type="match status" value="2"/>
</dbReference>
<dbReference type="GO" id="GO:0005737">
    <property type="term" value="C:cytoplasm"/>
    <property type="evidence" value="ECO:0007669"/>
    <property type="project" value="TreeGrafter"/>
</dbReference>
<evidence type="ECO:0000256" key="10">
    <source>
        <dbReference type="ARBA" id="ARBA00022840"/>
    </source>
</evidence>
<dbReference type="EMBL" id="AJVK01019085">
    <property type="status" value="NOT_ANNOTATED_CDS"/>
    <property type="molecule type" value="Genomic_DNA"/>
</dbReference>
<dbReference type="InterPro" id="IPR017441">
    <property type="entry name" value="Protein_kinase_ATP_BS"/>
</dbReference>
<dbReference type="GO" id="GO:0004674">
    <property type="term" value="F:protein serine/threonine kinase activity"/>
    <property type="evidence" value="ECO:0007669"/>
    <property type="project" value="UniProtKB-KW"/>
</dbReference>
<dbReference type="Proteomes" id="UP000092462">
    <property type="component" value="Unassembled WGS sequence"/>
</dbReference>
<keyword evidence="10" id="KW-0067">ATP-binding</keyword>
<dbReference type="GO" id="GO:0015629">
    <property type="term" value="C:actin cytoskeleton"/>
    <property type="evidence" value="ECO:0007669"/>
    <property type="project" value="TreeGrafter"/>
</dbReference>
<feature type="coiled-coil region" evidence="14">
    <location>
        <begin position="416"/>
        <end position="467"/>
    </location>
</feature>
<dbReference type="GO" id="GO:0031032">
    <property type="term" value="P:actomyosin structure organization"/>
    <property type="evidence" value="ECO:0007669"/>
    <property type="project" value="TreeGrafter"/>
</dbReference>
<dbReference type="Gene3D" id="3.30.60.20">
    <property type="match status" value="1"/>
</dbReference>
<dbReference type="Gene3D" id="1.10.510.10">
    <property type="entry name" value="Transferase(Phosphotransferase) domain 1"/>
    <property type="match status" value="2"/>
</dbReference>
<evidence type="ECO:0000256" key="9">
    <source>
        <dbReference type="ARBA" id="ARBA00022833"/>
    </source>
</evidence>
<evidence type="ECO:0000256" key="8">
    <source>
        <dbReference type="ARBA" id="ARBA00022777"/>
    </source>
</evidence>
<evidence type="ECO:0000256" key="15">
    <source>
        <dbReference type="SAM" id="MobiDB-lite"/>
    </source>
</evidence>
<dbReference type="GO" id="GO:0000281">
    <property type="term" value="P:mitotic cytokinesis"/>
    <property type="evidence" value="ECO:0007669"/>
    <property type="project" value="TreeGrafter"/>
</dbReference>
<keyword evidence="5" id="KW-0479">Metal-binding</keyword>
<feature type="region of interest" description="Disordered" evidence="15">
    <location>
        <begin position="616"/>
        <end position="636"/>
    </location>
</feature>
<dbReference type="VEuPathDB" id="VectorBase:PPAI010749"/>
<keyword evidence="17" id="KW-1185">Reference proteome</keyword>
<dbReference type="PANTHER" id="PTHR22988">
    <property type="entry name" value="MYOTONIC DYSTROPHY S/T KINASE-RELATED"/>
    <property type="match status" value="1"/>
</dbReference>
<dbReference type="Gene3D" id="3.30.200.20">
    <property type="entry name" value="Phosphorylase Kinase, domain 1"/>
    <property type="match status" value="1"/>
</dbReference>
<feature type="coiled-coil region" evidence="14">
    <location>
        <begin position="656"/>
        <end position="690"/>
    </location>
</feature>
<keyword evidence="6" id="KW-0547">Nucleotide-binding</keyword>
<keyword evidence="9" id="KW-0862">Zinc</keyword>
<feature type="coiled-coil region" evidence="14">
    <location>
        <begin position="720"/>
        <end position="768"/>
    </location>
</feature>
<dbReference type="InterPro" id="IPR046349">
    <property type="entry name" value="C1-like_sf"/>
</dbReference>
<feature type="region of interest" description="Disordered" evidence="15">
    <location>
        <begin position="1247"/>
        <end position="1280"/>
    </location>
</feature>
<evidence type="ECO:0000256" key="5">
    <source>
        <dbReference type="ARBA" id="ARBA00022723"/>
    </source>
</evidence>
<dbReference type="SMART" id="SM00109">
    <property type="entry name" value="C1"/>
    <property type="match status" value="1"/>
</dbReference>
<dbReference type="PROSITE" id="PS51285">
    <property type="entry name" value="AGC_KINASE_CTER"/>
    <property type="match status" value="1"/>
</dbReference>
<dbReference type="PROSITE" id="PS00107">
    <property type="entry name" value="PROTEIN_KINASE_ATP"/>
    <property type="match status" value="1"/>
</dbReference>
<dbReference type="Pfam" id="PF00780">
    <property type="entry name" value="CNH"/>
    <property type="match status" value="1"/>
</dbReference>
<accession>A0A1B0DQF8</accession>
<evidence type="ECO:0000256" key="7">
    <source>
        <dbReference type="ARBA" id="ARBA00022771"/>
    </source>
</evidence>
<protein>
    <recommendedName>
        <fullName evidence="1">non-specific serine/threonine protein kinase</fullName>
        <ecNumber evidence="1">2.7.11.1</ecNumber>
    </recommendedName>
</protein>
<feature type="coiled-coil region" evidence="14">
    <location>
        <begin position="1122"/>
        <end position="1181"/>
    </location>
</feature>
<sequence length="1747" mass="200491">MSKPREAISVRNTRLTKALLAKNDTASKETLSKEKLLDAFIVLYDECNREKIKRTDRNVGDFITKYRPVVEETKMLRVNLGDFTVKSLIGKGYFGDVHLVTEKTTNDVYAMKKIEKTAITASQVKEERDIMAMRASDWITSLQYAFQDARNLYLVMEYLPGGDLLSLMIRNGAFKEDMARFYLAELTLALNALHTIGLSPVGTPDYIAPELLKALTSAGKGSKMIHDATCDYWSMGIIGYELVTEVTPFHHENVNETYAKILAHCEKSSSAPRLRYPEHLETSEPFRHLIENLLSGPEKRLTHARILKHPFFRGVKWSELRQQVPPNIPMLSSDDDVSNFEDVERKSKRNTFVTKTSASAGRTGEFSGENLPFIGYTFIHEEASVIPEELQRPTEKHFEARVKEMTRLGRGQCEEIRSLQSKLLGAEKKVTELSSAEENLKKSREEVASLREQLREKLEELASCRTEIKTLKGSLKVEEEHRIKYDKSITDVLQSTYKKWENTKNLSDQNYEKQIAEKATQIAHLNEKLLVNEKELTAKSTECQHFLTTIENYRERLKSSKDQMASDRAQFERTKKDLTEVYDSKIQELKNNLKIQEDSQRDAEKTIRKLKQDLEANQAKQTSFQEARRMSQRATGDLRERINEEIEENRRIREKNCSLERELEDLRVKFDDLEKENQALHAEIEKQTAEKAHAQRGNLLLYFDCDGSTQHNQTIHTTDLNLAVEDHDQLRSALEQANERVEAEQKRADDLQAMTRRLEAVIARLESTDAGKSSNMALELGKAQDVAEAKQQYRSAMLATYKMEKQIDDLNEQLKVQGRRLELKVERCERLEKQKMEIEVKWKSSLEAVASKDREIERLQKEIEHLRRSVDKENQHWRTSEKELMNQKTLVVEQLAKIQKLEEIIEEGKRTLRGLQQKSESANLENKKLLQEISREREDLHRTKDSASDVQTELDNLRLQYKYLKEACNVMEVQLTELEGMIETERKRNSQQKATVDELLVKLRAKEEDLLKLKQTVHTLEADKRATEAKWQQTQSDLIDARDQLEDVSTKLTSEQKNLLETTTNLLDAQEQMELTKLEVDNLQMISKNFHDELTKMKEENTRILTDLFTAKEEISRQAHQLNEASIEISEQKHEIEHLNGLLAEQKNYYVQRDIKSEATLAQHKKLIDYLQAKVEELSHKKKNTLLDKIFGGSDSSRKENLTPNVALLESTGKLKHTQEQLMRERHRNSQLTEKLLKAKTEIRSMKVKQASDVEVEQEQRKDFQKRDEEKLSRHSSGKRSYRMHHLEMTMEGEDEPNVNCLVCQDPIMTSNTFWRCRVCQCTVHRKCRGKVTSSCDGESLLPPLEAIDEVDAVRSEREVCESLTGDSYRGELLFKPTDLSPPVLVHCIYEVNDDTILLGCETGLYSLHLRESRQLIPIGGLECVNYIAITPTLAKVILVGNGGEYLYQCDLRHLLARGRRLPGVQQPPEKLEVSMLDLPFANRQSNERWHFARIHGDNECLDQAMVIAATTSRIVIMRFDTEIGKFRPTRALDTATPVTGVLFTRYTAIVSSDKFFEIDLNSLAAEEFVDLSDSSLASTRSWQPLAAFQITDCEFLLCFAEFGVFTDEYGCRSRQENISWTYTPTGFYFRNGILFITHFNTVQVMRIRRMSSRNSLNAGQDGEGAMRIFLPLPRPKILNSAGKLGVYVLVTENETDEQKIVLVDGAKAFGDSLTGSLDTLTTISSTTSSPTTSSSGSLKRVKSIAV</sequence>
<dbReference type="PROSITE" id="PS50011">
    <property type="entry name" value="PROTEIN_KINASE_DOM"/>
    <property type="match status" value="1"/>
</dbReference>
<keyword evidence="11 14" id="KW-0175">Coiled coil</keyword>
<feature type="compositionally biased region" description="Low complexity" evidence="15">
    <location>
        <begin position="1721"/>
        <end position="1739"/>
    </location>
</feature>
<evidence type="ECO:0000256" key="2">
    <source>
        <dbReference type="ARBA" id="ARBA00022527"/>
    </source>
</evidence>
<feature type="region of interest" description="Disordered" evidence="15">
    <location>
        <begin position="1721"/>
        <end position="1747"/>
    </location>
</feature>
<feature type="coiled-coil region" evidence="14">
    <location>
        <begin position="811"/>
        <end position="967"/>
    </location>
</feature>
<comment type="catalytic activity">
    <reaction evidence="12">
        <text>L-threonyl-[protein] + ATP = O-phospho-L-threonyl-[protein] + ADP + H(+)</text>
        <dbReference type="Rhea" id="RHEA:46608"/>
        <dbReference type="Rhea" id="RHEA-COMP:11060"/>
        <dbReference type="Rhea" id="RHEA-COMP:11605"/>
        <dbReference type="ChEBI" id="CHEBI:15378"/>
        <dbReference type="ChEBI" id="CHEBI:30013"/>
        <dbReference type="ChEBI" id="CHEBI:30616"/>
        <dbReference type="ChEBI" id="CHEBI:61977"/>
        <dbReference type="ChEBI" id="CHEBI:456216"/>
        <dbReference type="EC" id="2.7.11.1"/>
    </reaction>
</comment>
<dbReference type="EMBL" id="AJVK01019086">
    <property type="status" value="NOT_ANNOTATED_CDS"/>
    <property type="molecule type" value="Genomic_DNA"/>
</dbReference>
<reference evidence="16" key="1">
    <citation type="submission" date="2022-08" db="UniProtKB">
        <authorList>
            <consortium name="EnsemblMetazoa"/>
        </authorList>
    </citation>
    <scope>IDENTIFICATION</scope>
    <source>
        <strain evidence="16">Israel</strain>
    </source>
</reference>
<proteinExistence type="predicted"/>
<dbReference type="GO" id="GO:0005524">
    <property type="term" value="F:ATP binding"/>
    <property type="evidence" value="ECO:0007669"/>
    <property type="project" value="UniProtKB-UniRule"/>
</dbReference>
<keyword evidence="3" id="KW-0597">Phosphoprotein</keyword>
<dbReference type="InterPro" id="IPR000719">
    <property type="entry name" value="Prot_kinase_dom"/>
</dbReference>
<keyword evidence="8" id="KW-0418">Kinase</keyword>
<feature type="coiled-coil region" evidence="14">
    <location>
        <begin position="996"/>
        <end position="1086"/>
    </location>
</feature>
<dbReference type="SUPFAM" id="SSF56112">
    <property type="entry name" value="Protein kinase-like (PK-like)"/>
    <property type="match status" value="1"/>
</dbReference>
<organism evidence="16 17">
    <name type="scientific">Phlebotomus papatasi</name>
    <name type="common">Sandfly</name>
    <dbReference type="NCBI Taxonomy" id="29031"/>
    <lineage>
        <taxon>Eukaryota</taxon>
        <taxon>Metazoa</taxon>
        <taxon>Ecdysozoa</taxon>
        <taxon>Arthropoda</taxon>
        <taxon>Hexapoda</taxon>
        <taxon>Insecta</taxon>
        <taxon>Pterygota</taxon>
        <taxon>Neoptera</taxon>
        <taxon>Endopterygota</taxon>
        <taxon>Diptera</taxon>
        <taxon>Nematocera</taxon>
        <taxon>Psychodoidea</taxon>
        <taxon>Psychodidae</taxon>
        <taxon>Phlebotomus</taxon>
        <taxon>Phlebotomus</taxon>
    </lineage>
</organism>
<keyword evidence="4" id="KW-0808">Transferase</keyword>
<evidence type="ECO:0000256" key="3">
    <source>
        <dbReference type="ARBA" id="ARBA00022553"/>
    </source>
</evidence>
<dbReference type="VEuPathDB" id="VectorBase:PPAPM1_012563"/>
<dbReference type="EMBL" id="AJVK01019087">
    <property type="status" value="NOT_ANNOTATED_CDS"/>
    <property type="molecule type" value="Genomic_DNA"/>
</dbReference>
<dbReference type="EC" id="2.7.11.1" evidence="1"/>
<evidence type="ECO:0000256" key="4">
    <source>
        <dbReference type="ARBA" id="ARBA00022679"/>
    </source>
</evidence>
<dbReference type="InterPro" id="IPR002219">
    <property type="entry name" value="PKC_DAG/PE"/>
</dbReference>
<dbReference type="SUPFAM" id="SSF57889">
    <property type="entry name" value="Cysteine-rich domain"/>
    <property type="match status" value="1"/>
</dbReference>
<evidence type="ECO:0000256" key="6">
    <source>
        <dbReference type="ARBA" id="ARBA00022741"/>
    </source>
</evidence>
<dbReference type="SMART" id="SM00036">
    <property type="entry name" value="CNH"/>
    <property type="match status" value="1"/>
</dbReference>